<evidence type="ECO:0000313" key="2">
    <source>
        <dbReference type="Proteomes" id="UP000541444"/>
    </source>
</evidence>
<dbReference type="InterPro" id="IPR021109">
    <property type="entry name" value="Peptidase_aspartic_dom_sf"/>
</dbReference>
<protein>
    <recommendedName>
        <fullName evidence="3">Peptidase S24/S26A/S26B/S26C family protein</fullName>
    </recommendedName>
</protein>
<dbReference type="InterPro" id="IPR036286">
    <property type="entry name" value="LexA/Signal_pep-like_sf"/>
</dbReference>
<accession>A0A7J7M852</accession>
<dbReference type="PANTHER" id="PTHR47040">
    <property type="entry name" value="OSJNBA0068L06.9 PROTEIN"/>
    <property type="match status" value="1"/>
</dbReference>
<sequence>MRRGREYLRFDYGRPIASPTAKKGKGFLPMRLSAFCGSVNRDNKNGSGADEYWKKYSVFRTRVESNGKVLETIVDNGSTKNFISEDVAAKLHLRLTPHPKPFTLHWLQRDSTTRSLFCTQIKIKGSYEDTIPCTVIEMDACYLILGRAMGKKRSSCGIGIRFHLAGSLTEVAMFTAGWGSRGSAYQNVVRVLLLSFYYARRGPFTVIRRHGENAFEIDLTGNHSKVVNVKLLSHYHGQGSPPLPISLIPGIRYRDDIDEILDQRVDDSGQREFLIRWSYKVGKISHTELGDTIWKNVLQGKLTYFHWFKREETPSMAKLGGTLLVRKLAKVDPTRVFVGDVVVVRDPDNQNNYLVRRLAAIEGYEMASKDEKEEPFLLEENECWLMSDNEVLKPKEAKDSRTFGPIPLANIIGRVIYSLQSAVDHGPVENSHFSMQRDSPILAVELDVDEMAKNHKV</sequence>
<dbReference type="Proteomes" id="UP000541444">
    <property type="component" value="Unassembled WGS sequence"/>
</dbReference>
<evidence type="ECO:0000313" key="1">
    <source>
        <dbReference type="EMBL" id="KAF6150928.1"/>
    </source>
</evidence>
<dbReference type="AlphaFoldDB" id="A0A7J7M852"/>
<proteinExistence type="predicted"/>
<reference evidence="1 2" key="1">
    <citation type="journal article" date="2020" name="IScience">
        <title>Genome Sequencing of the Endangered Kingdonia uniflora (Circaeasteraceae, Ranunculales) Reveals Potential Mechanisms of Evolutionary Specialization.</title>
        <authorList>
            <person name="Sun Y."/>
            <person name="Deng T."/>
            <person name="Zhang A."/>
            <person name="Moore M.J."/>
            <person name="Landis J.B."/>
            <person name="Lin N."/>
            <person name="Zhang H."/>
            <person name="Zhang X."/>
            <person name="Huang J."/>
            <person name="Zhang X."/>
            <person name="Sun H."/>
            <person name="Wang H."/>
        </authorList>
    </citation>
    <scope>NUCLEOTIDE SEQUENCE [LARGE SCALE GENOMIC DNA]</scope>
    <source>
        <strain evidence="1">TB1705</strain>
        <tissue evidence="1">Leaf</tissue>
    </source>
</reference>
<name>A0A7J7M852_9MAGN</name>
<gene>
    <name evidence="1" type="ORF">GIB67_026849</name>
</gene>
<dbReference type="Gene3D" id="2.10.109.10">
    <property type="entry name" value="Umud Fragment, subunit A"/>
    <property type="match status" value="1"/>
</dbReference>
<dbReference type="Gene3D" id="2.40.70.10">
    <property type="entry name" value="Acid Proteases"/>
    <property type="match status" value="1"/>
</dbReference>
<dbReference type="PANTHER" id="PTHR47040:SF1">
    <property type="entry name" value="MITOCHONDRIAL ATP-INDEPENDENT INNER MEMBRANE PROTEASE SUBUNIT 2"/>
    <property type="match status" value="1"/>
</dbReference>
<dbReference type="OrthoDB" id="308440at2759"/>
<comment type="caution">
    <text evidence="1">The sequence shown here is derived from an EMBL/GenBank/DDBJ whole genome shotgun (WGS) entry which is preliminary data.</text>
</comment>
<dbReference type="Pfam" id="PF13975">
    <property type="entry name" value="gag-asp_proteas"/>
    <property type="match status" value="1"/>
</dbReference>
<dbReference type="SUPFAM" id="SSF51306">
    <property type="entry name" value="LexA/Signal peptidase"/>
    <property type="match status" value="1"/>
</dbReference>
<dbReference type="EMBL" id="JACGCM010001723">
    <property type="protein sequence ID" value="KAF6150928.1"/>
    <property type="molecule type" value="Genomic_DNA"/>
</dbReference>
<dbReference type="InterPro" id="IPR053307">
    <property type="entry name" value="Mitochondrial_IM_protease"/>
</dbReference>
<keyword evidence="2" id="KW-1185">Reference proteome</keyword>
<organism evidence="1 2">
    <name type="scientific">Kingdonia uniflora</name>
    <dbReference type="NCBI Taxonomy" id="39325"/>
    <lineage>
        <taxon>Eukaryota</taxon>
        <taxon>Viridiplantae</taxon>
        <taxon>Streptophyta</taxon>
        <taxon>Embryophyta</taxon>
        <taxon>Tracheophyta</taxon>
        <taxon>Spermatophyta</taxon>
        <taxon>Magnoliopsida</taxon>
        <taxon>Ranunculales</taxon>
        <taxon>Circaeasteraceae</taxon>
        <taxon>Kingdonia</taxon>
    </lineage>
</organism>
<evidence type="ECO:0008006" key="3">
    <source>
        <dbReference type="Google" id="ProtNLM"/>
    </source>
</evidence>
<dbReference type="CDD" id="cd00303">
    <property type="entry name" value="retropepsin_like"/>
    <property type="match status" value="1"/>
</dbReference>
<dbReference type="SUPFAM" id="SSF50630">
    <property type="entry name" value="Acid proteases"/>
    <property type="match status" value="1"/>
</dbReference>